<evidence type="ECO:0000313" key="7">
    <source>
        <dbReference type="Proteomes" id="UP000292935"/>
    </source>
</evidence>
<sequence>MSGLVTPDREFFAQDPVVLAPLLLGAVLSYDAPDGRVAIRLSEVEAYRGVGEDPGSHAFRGRTPRNEVMFGAPGHLYAYFSYGMHVCLNIVARPAGTSSGVLMRGATIVDGLELARSRRPGVSDRDLARGPGRLAKALGVPLEAGGSDLLSPPFALQVPATALHSASGPRTGVGGEGGGSQYPWRFWLPGDEGVSPYRRHKLAAE</sequence>
<dbReference type="AlphaFoldDB" id="A0A4Q2JFG2"/>
<protein>
    <recommendedName>
        <fullName evidence="5">Putative 3-methyladenine DNA glycosylase</fullName>
        <ecNumber evidence="5">3.2.2.-</ecNumber>
    </recommendedName>
</protein>
<dbReference type="PANTHER" id="PTHR10429">
    <property type="entry name" value="DNA-3-METHYLADENINE GLYCOSYLASE"/>
    <property type="match status" value="1"/>
</dbReference>
<dbReference type="CDD" id="cd00540">
    <property type="entry name" value="AAG"/>
    <property type="match status" value="1"/>
</dbReference>
<comment type="similarity">
    <text evidence="1 5">Belongs to the DNA glycosylase MPG family.</text>
</comment>
<dbReference type="InterPro" id="IPR011034">
    <property type="entry name" value="Formyl_transferase-like_C_sf"/>
</dbReference>
<dbReference type="RefSeq" id="WP_129232201.1">
    <property type="nucleotide sequence ID" value="NZ_SDPO01000004.1"/>
</dbReference>
<dbReference type="PANTHER" id="PTHR10429:SF0">
    <property type="entry name" value="DNA-3-METHYLADENINE GLYCOSYLASE"/>
    <property type="match status" value="1"/>
</dbReference>
<dbReference type="Pfam" id="PF02245">
    <property type="entry name" value="Pur_DNA_glyco"/>
    <property type="match status" value="1"/>
</dbReference>
<dbReference type="GO" id="GO:0006284">
    <property type="term" value="P:base-excision repair"/>
    <property type="evidence" value="ECO:0007669"/>
    <property type="project" value="InterPro"/>
</dbReference>
<dbReference type="InterPro" id="IPR003180">
    <property type="entry name" value="MPG"/>
</dbReference>
<evidence type="ECO:0000256" key="4">
    <source>
        <dbReference type="ARBA" id="ARBA00023204"/>
    </source>
</evidence>
<evidence type="ECO:0000256" key="5">
    <source>
        <dbReference type="HAMAP-Rule" id="MF_00527"/>
    </source>
</evidence>
<keyword evidence="7" id="KW-1185">Reference proteome</keyword>
<comment type="caution">
    <text evidence="6">The sequence shown here is derived from an EMBL/GenBank/DDBJ whole genome shotgun (WGS) entry which is preliminary data.</text>
</comment>
<gene>
    <name evidence="6" type="ORF">ESP57_15510</name>
</gene>
<dbReference type="HAMAP" id="MF_00527">
    <property type="entry name" value="3MGH"/>
    <property type="match status" value="1"/>
</dbReference>
<dbReference type="NCBIfam" id="NF002003">
    <property type="entry name" value="PRK00802.1-3"/>
    <property type="match status" value="1"/>
</dbReference>
<name>A0A4Q2JFG2_9MICO</name>
<keyword evidence="3 5" id="KW-0378">Hydrolase</keyword>
<dbReference type="GO" id="GO:0003905">
    <property type="term" value="F:alkylbase DNA N-glycosylase activity"/>
    <property type="evidence" value="ECO:0007669"/>
    <property type="project" value="InterPro"/>
</dbReference>
<dbReference type="EC" id="3.2.2.-" evidence="5"/>
<keyword evidence="6" id="KW-0326">Glycosidase</keyword>
<accession>A0A4Q2JFG2</accession>
<dbReference type="InterPro" id="IPR036995">
    <property type="entry name" value="MPG_sf"/>
</dbReference>
<evidence type="ECO:0000256" key="3">
    <source>
        <dbReference type="ARBA" id="ARBA00022801"/>
    </source>
</evidence>
<keyword evidence="4 5" id="KW-0234">DNA repair</keyword>
<evidence type="ECO:0000256" key="1">
    <source>
        <dbReference type="ARBA" id="ARBA00009232"/>
    </source>
</evidence>
<dbReference type="SUPFAM" id="SSF50486">
    <property type="entry name" value="FMT C-terminal domain-like"/>
    <property type="match status" value="1"/>
</dbReference>
<reference evidence="6 7" key="1">
    <citation type="submission" date="2019-01" db="EMBL/GenBank/DDBJ databases">
        <authorList>
            <person name="Li J."/>
        </authorList>
    </citation>
    <scope>NUCLEOTIDE SEQUENCE [LARGE SCALE GENOMIC DNA]</scope>
    <source>
        <strain evidence="6 7">CCUG 35506</strain>
    </source>
</reference>
<keyword evidence="2 5" id="KW-0227">DNA damage</keyword>
<dbReference type="EMBL" id="SDPO01000004">
    <property type="protein sequence ID" value="RXZ46322.1"/>
    <property type="molecule type" value="Genomic_DNA"/>
</dbReference>
<proteinExistence type="inferred from homology"/>
<dbReference type="Proteomes" id="UP000292935">
    <property type="component" value="Unassembled WGS sequence"/>
</dbReference>
<organism evidence="6 7">
    <name type="scientific">Agromyces fucosus</name>
    <dbReference type="NCBI Taxonomy" id="41985"/>
    <lineage>
        <taxon>Bacteria</taxon>
        <taxon>Bacillati</taxon>
        <taxon>Actinomycetota</taxon>
        <taxon>Actinomycetes</taxon>
        <taxon>Micrococcales</taxon>
        <taxon>Microbacteriaceae</taxon>
        <taxon>Agromyces</taxon>
    </lineage>
</organism>
<dbReference type="OrthoDB" id="9794313at2"/>
<dbReference type="GO" id="GO:0003677">
    <property type="term" value="F:DNA binding"/>
    <property type="evidence" value="ECO:0007669"/>
    <property type="project" value="InterPro"/>
</dbReference>
<dbReference type="NCBIfam" id="TIGR00567">
    <property type="entry name" value="3mg"/>
    <property type="match status" value="1"/>
</dbReference>
<evidence type="ECO:0000313" key="6">
    <source>
        <dbReference type="EMBL" id="RXZ46322.1"/>
    </source>
</evidence>
<evidence type="ECO:0000256" key="2">
    <source>
        <dbReference type="ARBA" id="ARBA00022763"/>
    </source>
</evidence>
<dbReference type="Gene3D" id="3.10.300.10">
    <property type="entry name" value="Methylpurine-DNA glycosylase (MPG)"/>
    <property type="match status" value="1"/>
</dbReference>